<accession>A0A7V1EHJ8</accession>
<name>A0A7V1EHJ8_UNCW3</name>
<proteinExistence type="predicted"/>
<gene>
    <name evidence="1" type="ORF">ENP86_03675</name>
</gene>
<dbReference type="EMBL" id="DSKY01000010">
    <property type="protein sequence ID" value="HDY58636.1"/>
    <property type="molecule type" value="Genomic_DNA"/>
</dbReference>
<sequence>MKGQYREICGDVVPYDAQGIGVNAYNKDKYNVIWGIKLRGYRTRKYNEEYGYAGSLLFDHEYISFDLVWERYLV</sequence>
<protein>
    <submittedName>
        <fullName evidence="1">Uncharacterized protein</fullName>
    </submittedName>
</protein>
<evidence type="ECO:0000313" key="1">
    <source>
        <dbReference type="EMBL" id="HDY58636.1"/>
    </source>
</evidence>
<dbReference type="AlphaFoldDB" id="A0A7V1EHJ8"/>
<organism evidence="1">
    <name type="scientific">candidate division WOR-3 bacterium</name>
    <dbReference type="NCBI Taxonomy" id="2052148"/>
    <lineage>
        <taxon>Bacteria</taxon>
        <taxon>Bacteria division WOR-3</taxon>
    </lineage>
</organism>
<reference evidence="1" key="1">
    <citation type="journal article" date="2020" name="mSystems">
        <title>Genome- and Community-Level Interaction Insights into Carbon Utilization and Element Cycling Functions of Hydrothermarchaeota in Hydrothermal Sediment.</title>
        <authorList>
            <person name="Zhou Z."/>
            <person name="Liu Y."/>
            <person name="Xu W."/>
            <person name="Pan J."/>
            <person name="Luo Z.H."/>
            <person name="Li M."/>
        </authorList>
    </citation>
    <scope>NUCLEOTIDE SEQUENCE [LARGE SCALE GENOMIC DNA]</scope>
    <source>
        <strain evidence="1">SpSt-258</strain>
    </source>
</reference>
<comment type="caution">
    <text evidence="1">The sequence shown here is derived from an EMBL/GenBank/DDBJ whole genome shotgun (WGS) entry which is preliminary data.</text>
</comment>